<feature type="region of interest" description="Disordered" evidence="1">
    <location>
        <begin position="24"/>
        <end position="49"/>
    </location>
</feature>
<evidence type="ECO:0000256" key="1">
    <source>
        <dbReference type="SAM" id="MobiDB-lite"/>
    </source>
</evidence>
<name>A0A6J4V107_9BACT</name>
<reference evidence="2" key="1">
    <citation type="submission" date="2020-02" db="EMBL/GenBank/DDBJ databases">
        <authorList>
            <person name="Meier V. D."/>
        </authorList>
    </citation>
    <scope>NUCLEOTIDE SEQUENCE</scope>
    <source>
        <strain evidence="2">AVDCRST_MAG49</strain>
    </source>
</reference>
<gene>
    <name evidence="2" type="ORF">AVDCRST_MAG49-2729</name>
</gene>
<proteinExistence type="predicted"/>
<evidence type="ECO:0000313" key="2">
    <source>
        <dbReference type="EMBL" id="CAA9563819.1"/>
    </source>
</evidence>
<sequence length="49" mass="5122">MLLAYPRPRQTLLVLDTMEQVIDAAPSSPAPSPPASASRSSSPAGCRRA</sequence>
<protein>
    <submittedName>
        <fullName evidence="2">Uncharacterized protein</fullName>
    </submittedName>
</protein>
<feature type="compositionally biased region" description="Low complexity" evidence="1">
    <location>
        <begin position="35"/>
        <end position="49"/>
    </location>
</feature>
<organism evidence="2">
    <name type="scientific">uncultured Thermomicrobiales bacterium</name>
    <dbReference type="NCBI Taxonomy" id="1645740"/>
    <lineage>
        <taxon>Bacteria</taxon>
        <taxon>Pseudomonadati</taxon>
        <taxon>Thermomicrobiota</taxon>
        <taxon>Thermomicrobia</taxon>
        <taxon>Thermomicrobiales</taxon>
        <taxon>environmental samples</taxon>
    </lineage>
</organism>
<dbReference type="EMBL" id="CADCWG010000187">
    <property type="protein sequence ID" value="CAA9563819.1"/>
    <property type="molecule type" value="Genomic_DNA"/>
</dbReference>
<accession>A0A6J4V107</accession>
<dbReference type="AlphaFoldDB" id="A0A6J4V107"/>